<gene>
    <name evidence="6" type="ORF">GCM10010529_19610</name>
</gene>
<dbReference type="PANTHER" id="PTHR43217">
    <property type="entry name" value="SUCCINATE SEMIALDEHYDE DEHYDROGENASE [NAD(P)+] SAD"/>
    <property type="match status" value="1"/>
</dbReference>
<dbReference type="InterPro" id="IPR047110">
    <property type="entry name" value="GABD/Sad-like"/>
</dbReference>
<dbReference type="InterPro" id="IPR016161">
    <property type="entry name" value="Ald_DH/histidinol_DH"/>
</dbReference>
<dbReference type="InterPro" id="IPR015590">
    <property type="entry name" value="Aldehyde_DH_dom"/>
</dbReference>
<feature type="compositionally biased region" description="Basic and acidic residues" evidence="4">
    <location>
        <begin position="1"/>
        <end position="10"/>
    </location>
</feature>
<protein>
    <submittedName>
        <fullName evidence="6">NAD-dependent succinate-semialdehyde dehydrogenase</fullName>
    </submittedName>
</protein>
<name>A0ABP6LYB0_9MICC</name>
<feature type="region of interest" description="Disordered" evidence="4">
    <location>
        <begin position="1"/>
        <end position="29"/>
    </location>
</feature>
<sequence>MTETHAETSTDAKAASGTERGPAYRTRDPRTNAVLETFDVVDDDHLEEALAAGHLAYGPWSGLDIEDRAVFAHRIADLFEERRTELAVIASTEMGKALDQADGEIQECIDIFRYYAVNGPHLGADEVIKEEAGRRSVIQKRPLGLLLGIMPWNFPYYQIARFAAPNLLLGNTILLKHAESCPRAALALQRLFDDAGLPAGVYQNLFVTHEQVERIIGDPRVQGVSLTGSERAGSAVAAIAGRHLKKVVLELGGSDPHIYLSADDVAAAAREAVETRLDTMGQACTSNKRLIVADDIYDEFVDTLVETVAGLEPGDPVEPQPGRYYPLSSEEAAVGLHGQLRRAAEQGAVIRAGGERPDQPGAWLQPTVLTDVTEQMDAFHEELFGPVLTVYRVRDEQEAVRLANDSPYGLGGAVFSQDHAQALRVAQQLEVGMSNVNVAGSEAADMPFGGVKRSGFGRELGPLGMDEFVNKRLLTIVDPEIAGGEG</sequence>
<dbReference type="Pfam" id="PF00171">
    <property type="entry name" value="Aldedh"/>
    <property type="match status" value="1"/>
</dbReference>
<reference evidence="7" key="1">
    <citation type="journal article" date="2019" name="Int. J. Syst. Evol. Microbiol.">
        <title>The Global Catalogue of Microorganisms (GCM) 10K type strain sequencing project: providing services to taxonomists for standard genome sequencing and annotation.</title>
        <authorList>
            <consortium name="The Broad Institute Genomics Platform"/>
            <consortium name="The Broad Institute Genome Sequencing Center for Infectious Disease"/>
            <person name="Wu L."/>
            <person name="Ma J."/>
        </authorList>
    </citation>
    <scope>NUCLEOTIDE SEQUENCE [LARGE SCALE GENOMIC DNA]</scope>
    <source>
        <strain evidence="7">JCM 14309</strain>
    </source>
</reference>
<evidence type="ECO:0000259" key="5">
    <source>
        <dbReference type="Pfam" id="PF00171"/>
    </source>
</evidence>
<evidence type="ECO:0000256" key="1">
    <source>
        <dbReference type="ARBA" id="ARBA00009986"/>
    </source>
</evidence>
<dbReference type="Gene3D" id="3.40.605.10">
    <property type="entry name" value="Aldehyde Dehydrogenase, Chain A, domain 1"/>
    <property type="match status" value="1"/>
</dbReference>
<dbReference type="PANTHER" id="PTHR43217:SF2">
    <property type="entry name" value="SUCCINATE-SEMIALDEHYDE DEHYDROGENASE [NADP(+)]"/>
    <property type="match status" value="1"/>
</dbReference>
<proteinExistence type="inferred from homology"/>
<dbReference type="InterPro" id="IPR016163">
    <property type="entry name" value="Ald_DH_C"/>
</dbReference>
<keyword evidence="7" id="KW-1185">Reference proteome</keyword>
<dbReference type="SUPFAM" id="SSF53720">
    <property type="entry name" value="ALDH-like"/>
    <property type="match status" value="1"/>
</dbReference>
<dbReference type="EMBL" id="BAAAVT010000011">
    <property type="protein sequence ID" value="GAA3066849.1"/>
    <property type="molecule type" value="Genomic_DNA"/>
</dbReference>
<dbReference type="CDD" id="cd07100">
    <property type="entry name" value="ALDH_SSADH1_GabD1"/>
    <property type="match status" value="1"/>
</dbReference>
<evidence type="ECO:0000313" key="6">
    <source>
        <dbReference type="EMBL" id="GAA3066849.1"/>
    </source>
</evidence>
<accession>A0ABP6LYB0</accession>
<dbReference type="Proteomes" id="UP001500236">
    <property type="component" value="Unassembled WGS sequence"/>
</dbReference>
<feature type="domain" description="Aldehyde dehydrogenase" evidence="5">
    <location>
        <begin position="24"/>
        <end position="471"/>
    </location>
</feature>
<comment type="caution">
    <text evidence="6">The sequence shown here is derived from an EMBL/GenBank/DDBJ whole genome shotgun (WGS) entry which is preliminary data.</text>
</comment>
<keyword evidence="2" id="KW-0521">NADP</keyword>
<evidence type="ECO:0000256" key="3">
    <source>
        <dbReference type="ARBA" id="ARBA00023002"/>
    </source>
</evidence>
<evidence type="ECO:0000313" key="7">
    <source>
        <dbReference type="Proteomes" id="UP001500236"/>
    </source>
</evidence>
<dbReference type="InterPro" id="IPR016162">
    <property type="entry name" value="Ald_DH_N"/>
</dbReference>
<dbReference type="RefSeq" id="WP_344680802.1">
    <property type="nucleotide sequence ID" value="NZ_BAAAVT010000011.1"/>
</dbReference>
<comment type="similarity">
    <text evidence="1">Belongs to the aldehyde dehydrogenase family.</text>
</comment>
<dbReference type="Gene3D" id="3.40.309.10">
    <property type="entry name" value="Aldehyde Dehydrogenase, Chain A, domain 2"/>
    <property type="match status" value="1"/>
</dbReference>
<dbReference type="InterPro" id="IPR044148">
    <property type="entry name" value="ALDH_GabD1-like"/>
</dbReference>
<organism evidence="6 7">
    <name type="scientific">Nesterenkonia aethiopica</name>
    <dbReference type="NCBI Taxonomy" id="269144"/>
    <lineage>
        <taxon>Bacteria</taxon>
        <taxon>Bacillati</taxon>
        <taxon>Actinomycetota</taxon>
        <taxon>Actinomycetes</taxon>
        <taxon>Micrococcales</taxon>
        <taxon>Micrococcaceae</taxon>
        <taxon>Nesterenkonia</taxon>
    </lineage>
</organism>
<evidence type="ECO:0000256" key="4">
    <source>
        <dbReference type="SAM" id="MobiDB-lite"/>
    </source>
</evidence>
<evidence type="ECO:0000256" key="2">
    <source>
        <dbReference type="ARBA" id="ARBA00022857"/>
    </source>
</evidence>
<keyword evidence="3" id="KW-0560">Oxidoreductase</keyword>